<proteinExistence type="predicted"/>
<protein>
    <submittedName>
        <fullName evidence="1">Uncharacterized protein</fullName>
    </submittedName>
</protein>
<gene>
    <name evidence="1" type="ORF">SPSIL_009270</name>
</gene>
<keyword evidence="2" id="KW-1185">Reference proteome</keyword>
<organism evidence="1 2">
    <name type="scientific">Sporomusa silvacetica DSM 10669</name>
    <dbReference type="NCBI Taxonomy" id="1123289"/>
    <lineage>
        <taxon>Bacteria</taxon>
        <taxon>Bacillati</taxon>
        <taxon>Bacillota</taxon>
        <taxon>Negativicutes</taxon>
        <taxon>Selenomonadales</taxon>
        <taxon>Sporomusaceae</taxon>
        <taxon>Sporomusa</taxon>
    </lineage>
</organism>
<reference evidence="1" key="1">
    <citation type="submission" date="2024-05" db="EMBL/GenBank/DDBJ databases">
        <title>Isolation and characterization of Sporomusa carbonis sp. nov., a carboxydotrophic hydrogenogen in the genus of Sporomusa isolated from a charcoal burning pile.</title>
        <authorList>
            <person name="Boeer T."/>
            <person name="Rosenbaum F."/>
            <person name="Eysell L."/>
            <person name="Mueller V."/>
            <person name="Daniel R."/>
            <person name="Poehlein A."/>
        </authorList>
    </citation>
    <scope>NUCLEOTIDE SEQUENCE [LARGE SCALE GENOMIC DNA]</scope>
    <source>
        <strain evidence="1">DSM 10669</strain>
    </source>
</reference>
<evidence type="ECO:0000313" key="1">
    <source>
        <dbReference type="EMBL" id="XFO64818.1"/>
    </source>
</evidence>
<name>A0ABZ3IHG0_9FIRM</name>
<dbReference type="EMBL" id="CP155573">
    <property type="protein sequence ID" value="XFO64818.1"/>
    <property type="molecule type" value="Genomic_DNA"/>
</dbReference>
<sequence length="322" mass="37430">MFLSNRRIQYWSLDQEKTDLEKLIPLLKMDYQKESDGFLFEHKWLPSNGLSVVDEFVVKTVTIASQEYKYLPVFAKVEAPQIASEYMDLVSKEIAISHSINPVIFIEVNNRIKVIVSASSSCFSRIRNNLMRYVQQKINLWGHIDYHGSELEKDFFYWLLSKRGKKLKPGNDVYEILDVEGFRSHTERELQKFQGTGRSIDTVVPFKTMVCLHNNFTGLDLVTKNQDDITISFSLSNDWEIKIDTNKTFQMDKGKVVFFNDLKIIVFLLYLHIIPQLYCEYNSDKTWVVDQNNFRKTIAAQAIKEILSETGLTIPELGKLLA</sequence>
<accession>A0ABZ3IHG0</accession>
<evidence type="ECO:0000313" key="2">
    <source>
        <dbReference type="Proteomes" id="UP000216752"/>
    </source>
</evidence>
<dbReference type="Proteomes" id="UP000216752">
    <property type="component" value="Chromosome"/>
</dbReference>